<gene>
    <name evidence="1" type="ORF">CLV98_104362</name>
</gene>
<dbReference type="InterPro" id="IPR036465">
    <property type="entry name" value="vWFA_dom_sf"/>
</dbReference>
<protein>
    <recommendedName>
        <fullName evidence="3">von Willebrand factor type A domain-containing protein</fullName>
    </recommendedName>
</protein>
<dbReference type="AlphaFoldDB" id="A0A316ALU6"/>
<dbReference type="Gene3D" id="3.40.50.410">
    <property type="entry name" value="von Willebrand factor, type A domain"/>
    <property type="match status" value="1"/>
</dbReference>
<dbReference type="CDD" id="cd00198">
    <property type="entry name" value="vWFA"/>
    <property type="match status" value="1"/>
</dbReference>
<dbReference type="EMBL" id="QGDT01000004">
    <property type="protein sequence ID" value="PWJ58502.1"/>
    <property type="molecule type" value="Genomic_DNA"/>
</dbReference>
<keyword evidence="2" id="KW-1185">Reference proteome</keyword>
<proteinExistence type="predicted"/>
<evidence type="ECO:0000313" key="2">
    <source>
        <dbReference type="Proteomes" id="UP000245880"/>
    </source>
</evidence>
<reference evidence="1 2" key="1">
    <citation type="submission" date="2018-03" db="EMBL/GenBank/DDBJ databases">
        <title>Genomic Encyclopedia of Archaeal and Bacterial Type Strains, Phase II (KMG-II): from individual species to whole genera.</title>
        <authorList>
            <person name="Goeker M."/>
        </authorList>
    </citation>
    <scope>NUCLEOTIDE SEQUENCE [LARGE SCALE GENOMIC DNA]</scope>
    <source>
        <strain evidence="1 2">DSM 100346</strain>
    </source>
</reference>
<evidence type="ECO:0000313" key="1">
    <source>
        <dbReference type="EMBL" id="PWJ58502.1"/>
    </source>
</evidence>
<sequence length="381" mass="43106">MHFQSFALPSYLMKGHIFSNFVPSPAGGNSKFDQLYQIFQQLLLLTSGEVSEAMAWLSELDRQHHLTDDRYGIGDFFEDLKSKGYIREQQGSDGGMLVMTPKAEKGIRKSALEEIFGKLKRSKNGGRHQTPFTGVGDELSSEIRSFQFGDTLDQIAMTESIKNAQVNHGIGDFMLLENDLEVIEKDQKSTTSTVVMIDISHSMILYGEDRITPAKKVALALAELIRTKYPKDSLDIIVFGNDAWQIQLKDLPYLSVGPYHTNTVAGLELAMDLLRRKKTRNKQIFMITDGKPTCLKEGIKYYKNSFGLDRKIINKTLTLAAQARKLDIPVTTFMIASDPYLKQFVQDFTKVNNGRAYYSNLDGLGGFVLEDFQRNRRKNIK</sequence>
<organism evidence="1 2">
    <name type="scientific">Dyadobacter jejuensis</name>
    <dbReference type="NCBI Taxonomy" id="1082580"/>
    <lineage>
        <taxon>Bacteria</taxon>
        <taxon>Pseudomonadati</taxon>
        <taxon>Bacteroidota</taxon>
        <taxon>Cytophagia</taxon>
        <taxon>Cytophagales</taxon>
        <taxon>Spirosomataceae</taxon>
        <taxon>Dyadobacter</taxon>
    </lineage>
</organism>
<dbReference type="SUPFAM" id="SSF53300">
    <property type="entry name" value="vWA-like"/>
    <property type="match status" value="1"/>
</dbReference>
<evidence type="ECO:0008006" key="3">
    <source>
        <dbReference type="Google" id="ProtNLM"/>
    </source>
</evidence>
<accession>A0A316ALU6</accession>
<dbReference type="Proteomes" id="UP000245880">
    <property type="component" value="Unassembled WGS sequence"/>
</dbReference>
<comment type="caution">
    <text evidence="1">The sequence shown here is derived from an EMBL/GenBank/DDBJ whole genome shotgun (WGS) entry which is preliminary data.</text>
</comment>
<name>A0A316ALU6_9BACT</name>